<geneLocation type="plasmid" evidence="1 2">
    <name>pCmus45274</name>
</geneLocation>
<accession>A0A0G3H8D3</accession>
<dbReference type="OrthoDB" id="3731942at2"/>
<dbReference type="InterPro" id="IPR036388">
    <property type="entry name" value="WH-like_DNA-bd_sf"/>
</dbReference>
<evidence type="ECO:0000313" key="1">
    <source>
        <dbReference type="EMBL" id="AKK07407.1"/>
    </source>
</evidence>
<dbReference type="Proteomes" id="UP000035199">
    <property type="component" value="Plasmid pCmus45274"/>
</dbReference>
<dbReference type="Gene3D" id="1.10.10.10">
    <property type="entry name" value="Winged helix-like DNA-binding domain superfamily/Winged helix DNA-binding domain"/>
    <property type="match status" value="1"/>
</dbReference>
<protein>
    <submittedName>
        <fullName evidence="1">DNA binding protein with helix-turn-helix domain</fullName>
    </submittedName>
</protein>
<dbReference type="EMBL" id="CP011543">
    <property type="protein sequence ID" value="AKK07407.1"/>
    <property type="molecule type" value="Genomic_DNA"/>
</dbReference>
<dbReference type="KEGG" id="cmv:CMUST_15590"/>
<dbReference type="PATRIC" id="fig|571915.4.peg.3346"/>
<dbReference type="Pfam" id="PF13730">
    <property type="entry name" value="HTH_36"/>
    <property type="match status" value="1"/>
</dbReference>
<keyword evidence="1" id="KW-0614">Plasmid</keyword>
<reference evidence="1 2" key="1">
    <citation type="journal article" date="2015" name="Genome Announc.">
        <title>Complete Genome Sequence of the Type Strain Corynebacterium mustelae DSM 45274, Isolated from Various Tissues of a Male Ferret with Lethal Sepsis.</title>
        <authorList>
            <person name="Ruckert C."/>
            <person name="Eimer J."/>
            <person name="Winkler A."/>
            <person name="Tauch A."/>
        </authorList>
    </citation>
    <scope>NUCLEOTIDE SEQUENCE [LARGE SCALE GENOMIC DNA]</scope>
    <source>
        <strain evidence="1 2">DSM 45274</strain>
        <plasmid evidence="2">Plasmid pCmus45274</plasmid>
    </source>
</reference>
<reference evidence="2" key="2">
    <citation type="submission" date="2015-05" db="EMBL/GenBank/DDBJ databases">
        <title>Complete genome sequence of Corynebacterium mustelae DSM 45274, isolated from various tissues of a male ferret with lethal sepsis.</title>
        <authorList>
            <person name="Ruckert C."/>
            <person name="Albersmeier A."/>
            <person name="Winkler A."/>
            <person name="Tauch A."/>
        </authorList>
    </citation>
    <scope>NUCLEOTIDE SEQUENCE [LARGE SCALE GENOMIC DNA]</scope>
    <source>
        <strain evidence="2">DSM 45274</strain>
        <plasmid evidence="2">Plasmid pCmus45274</plasmid>
    </source>
</reference>
<dbReference type="AlphaFoldDB" id="A0A0G3H8D3"/>
<keyword evidence="2" id="KW-1185">Reference proteome</keyword>
<evidence type="ECO:0000313" key="2">
    <source>
        <dbReference type="Proteomes" id="UP000035199"/>
    </source>
</evidence>
<organism evidence="1 2">
    <name type="scientific">Corynebacterium mustelae</name>
    <dbReference type="NCBI Taxonomy" id="571915"/>
    <lineage>
        <taxon>Bacteria</taxon>
        <taxon>Bacillati</taxon>
        <taxon>Actinomycetota</taxon>
        <taxon>Actinomycetes</taxon>
        <taxon>Mycobacteriales</taxon>
        <taxon>Corynebacteriaceae</taxon>
        <taxon>Corynebacterium</taxon>
    </lineage>
</organism>
<proteinExistence type="predicted"/>
<dbReference type="RefSeq" id="WP_052844870.1">
    <property type="nucleotide sequence ID" value="NZ_CP011543.1"/>
</dbReference>
<sequence>MSVKAVAWVLDDLQGLKPGPTLVMLALADFADERNSCFPGQSTIAARARCSKRSVVTYLKELEELGLITVESRFFSNGGSSIRRSSNRYVLHVGRSFGLDDAKSAHSRKTPVQNECADFSHSTLESANSPLSKVQQVALIEPPVIEPTSPLPPVNVSGGGLSGVGEEDFSPMDGDRLGAGAPADGEFRFGFAFDAVAQRPDGEGAFPTSSVSGLGADRRLCDEVVPPGLVSGLSGHDVSRVSARVRELLAAGWSRERLRECVARRPLPERVFSPVGLVLSRLRDDVSACGDSTSEVASGFEWRTAAGRRVKRYEVDWSRVLAVHRRALAAGETVTEHRAEFLWELTGGVVDDFLI</sequence>
<gene>
    <name evidence="1" type="ORF">CMUST_15590</name>
</gene>
<name>A0A0G3H8D3_9CORY</name>